<dbReference type="AlphaFoldDB" id="D6ZIA4"/>
<dbReference type="HOGENOM" id="CLU_3236132_0_0_11"/>
<gene>
    <name evidence="2" type="ordered locus">HMPREF0573_10134</name>
</gene>
<evidence type="ECO:0000313" key="2">
    <source>
        <dbReference type="EMBL" id="ADI66453.1"/>
    </source>
</evidence>
<dbReference type="GeneID" id="79382360"/>
<dbReference type="KEGG" id="mcu:HMPREF0573_10134"/>
<accession>D6ZIA4</accession>
<dbReference type="RefSeq" id="WP_013188610.1">
    <property type="nucleotide sequence ID" value="NC_014246.1"/>
</dbReference>
<sequence length="43" mass="4338">MTRTPNLAGQGTVRGETFVGSGPEDTFGGGRLVHKGSGAGYDV</sequence>
<name>D6ZIA4_MOBCV</name>
<evidence type="ECO:0000256" key="1">
    <source>
        <dbReference type="SAM" id="MobiDB-lite"/>
    </source>
</evidence>
<reference evidence="3" key="1">
    <citation type="submission" date="2010-03" db="EMBL/GenBank/DDBJ databases">
        <title>Complete sequence of Mobiluncus curtisii ATCC 43063.</title>
        <authorList>
            <person name="Muzny D."/>
            <person name="Qin X."/>
            <person name="Deng J."/>
            <person name="Jiang H."/>
            <person name="Liu Y."/>
            <person name="Qu J."/>
            <person name="Song X.-Z."/>
            <person name="Zhang L."/>
            <person name="Thornton R."/>
            <person name="Coyle M."/>
            <person name="Francisco L."/>
            <person name="Jackson L."/>
            <person name="Javaid M."/>
            <person name="Korchina V."/>
            <person name="Kovar C."/>
            <person name="Mata R."/>
            <person name="Mathew T."/>
            <person name="Ngo R."/>
            <person name="Nguyen L."/>
            <person name="Nguyen N."/>
            <person name="Okwuonu G."/>
            <person name="Ongeri F."/>
            <person name="Pham C."/>
            <person name="Simmons D."/>
            <person name="Wilczek-Boney K."/>
            <person name="Hale W."/>
            <person name="Jakkamsetti A."/>
            <person name="Pham P."/>
            <person name="Ruth R."/>
            <person name="San Lucas F."/>
            <person name="Warren J."/>
            <person name="Zhang J."/>
            <person name="Zhao Z."/>
            <person name="Zhou C."/>
            <person name="Zhu D."/>
            <person name="Lee S."/>
            <person name="Bess C."/>
            <person name="Blankenburg K."/>
            <person name="Forbes L."/>
            <person name="Fu Q."/>
            <person name="Gubbala S."/>
            <person name="Hirani K."/>
            <person name="Jayaseelan J.C."/>
            <person name="Lara F."/>
            <person name="Munidasa M."/>
            <person name="Palculict T."/>
            <person name="Patil S."/>
            <person name="Pu L.-L."/>
            <person name="Saada N."/>
            <person name="Tang L."/>
            <person name="Weissenberger G."/>
            <person name="Zhu Y."/>
            <person name="Hemphill L."/>
            <person name="Shang Y."/>
            <person name="Youmans B."/>
            <person name="Ayvaz T."/>
            <person name="Ross M."/>
            <person name="Santibanez J."/>
            <person name="Aqrawi P."/>
            <person name="Gross S."/>
            <person name="Joshi V."/>
            <person name="Fowler G."/>
            <person name="Nazareth L."/>
            <person name="Reid J."/>
            <person name="Worley K."/>
            <person name="Petrosino J."/>
            <person name="Highlander S."/>
            <person name="Gibbs R."/>
            <person name="Gibbs R."/>
        </authorList>
    </citation>
    <scope>NUCLEOTIDE SEQUENCE [LARGE SCALE GENOMIC DNA]</scope>
    <source>
        <strain evidence="3">ATCC 43063 / DSM 2711 / V125</strain>
    </source>
</reference>
<feature type="region of interest" description="Disordered" evidence="1">
    <location>
        <begin position="1"/>
        <end position="43"/>
    </location>
</feature>
<protein>
    <submittedName>
        <fullName evidence="2">Uncharacterized protein</fullName>
    </submittedName>
</protein>
<dbReference type="EMBL" id="CP001992">
    <property type="protein sequence ID" value="ADI66453.1"/>
    <property type="molecule type" value="Genomic_DNA"/>
</dbReference>
<dbReference type="Proteomes" id="UP000006742">
    <property type="component" value="Chromosome"/>
</dbReference>
<evidence type="ECO:0000313" key="3">
    <source>
        <dbReference type="Proteomes" id="UP000006742"/>
    </source>
</evidence>
<organism evidence="2 3">
    <name type="scientific">Mobiluncus curtisii (strain ATCC 43063 / DSM 2711 / V125)</name>
    <name type="common">Falcivibrio vaginalis</name>
    <dbReference type="NCBI Taxonomy" id="548479"/>
    <lineage>
        <taxon>Bacteria</taxon>
        <taxon>Bacillati</taxon>
        <taxon>Actinomycetota</taxon>
        <taxon>Actinomycetes</taxon>
        <taxon>Actinomycetales</taxon>
        <taxon>Actinomycetaceae</taxon>
        <taxon>Mobiluncus</taxon>
    </lineage>
</organism>
<keyword evidence="3" id="KW-1185">Reference proteome</keyword>
<proteinExistence type="predicted"/>